<dbReference type="GO" id="GO:0005764">
    <property type="term" value="C:lysosome"/>
    <property type="evidence" value="ECO:0007669"/>
    <property type="project" value="TreeGrafter"/>
</dbReference>
<evidence type="ECO:0000313" key="2">
    <source>
        <dbReference type="EMBL" id="KAK6170741.1"/>
    </source>
</evidence>
<keyword evidence="3" id="KW-1185">Reference proteome</keyword>
<evidence type="ECO:0000256" key="1">
    <source>
        <dbReference type="SAM" id="SignalP"/>
    </source>
</evidence>
<dbReference type="Pfam" id="PF00811">
    <property type="entry name" value="Ependymin"/>
    <property type="match status" value="1"/>
</dbReference>
<protein>
    <submittedName>
        <fullName evidence="2">Uncharacterized protein</fullName>
    </submittedName>
</protein>
<accession>A0AAN8PE86</accession>
<dbReference type="PANTHER" id="PTHR10697:SF13">
    <property type="entry name" value="RICIN B LECTIN DOMAIN-CONTAINING PROTEIN"/>
    <property type="match status" value="1"/>
</dbReference>
<reference evidence="2 3" key="1">
    <citation type="submission" date="2024-01" db="EMBL/GenBank/DDBJ databases">
        <title>The genome of the rayed Mediterranean limpet Patella caerulea (Linnaeus, 1758).</title>
        <authorList>
            <person name="Anh-Thu Weber A."/>
            <person name="Halstead-Nussloch G."/>
        </authorList>
    </citation>
    <scope>NUCLEOTIDE SEQUENCE [LARGE SCALE GENOMIC DNA]</scope>
    <source>
        <strain evidence="2">AATW-2023a</strain>
        <tissue evidence="2">Whole specimen</tissue>
    </source>
</reference>
<keyword evidence="1" id="KW-0732">Signal</keyword>
<dbReference type="GO" id="GO:0005576">
    <property type="term" value="C:extracellular region"/>
    <property type="evidence" value="ECO:0007669"/>
    <property type="project" value="InterPro"/>
</dbReference>
<dbReference type="PANTHER" id="PTHR10697">
    <property type="entry name" value="MAMMALIAN EPENDYMIN-RELATED PROTEIN 1"/>
    <property type="match status" value="1"/>
</dbReference>
<sequence>MFKTVLLLLGLSGCCLAQICCVPNTWEGIQRQTAGSISNGKPTISVTDIKVHYDLTNFRAAFDENVTANGYTVQVKVIQMFKDGIEYIISGNTCSKKMIPPTPQTRCVPDSAKLEGKHFIVSGKNNVSFNTYKYETNRISASISMTEHCKPVSQVIYGASNGVQFLSSDVYYDITDGIVDPAVFNIPAICSNAKLIPTVKTDHNNKGIMGR</sequence>
<feature type="chain" id="PRO_5043001722" evidence="1">
    <location>
        <begin position="18"/>
        <end position="211"/>
    </location>
</feature>
<dbReference type="AlphaFoldDB" id="A0AAN8PE86"/>
<proteinExistence type="predicted"/>
<dbReference type="Proteomes" id="UP001347796">
    <property type="component" value="Unassembled WGS sequence"/>
</dbReference>
<dbReference type="EMBL" id="JAZGQO010000014">
    <property type="protein sequence ID" value="KAK6170741.1"/>
    <property type="molecule type" value="Genomic_DNA"/>
</dbReference>
<comment type="caution">
    <text evidence="2">The sequence shown here is derived from an EMBL/GenBank/DDBJ whole genome shotgun (WGS) entry which is preliminary data.</text>
</comment>
<name>A0AAN8PE86_PATCE</name>
<feature type="signal peptide" evidence="1">
    <location>
        <begin position="1"/>
        <end position="17"/>
    </location>
</feature>
<dbReference type="GO" id="GO:0007160">
    <property type="term" value="P:cell-matrix adhesion"/>
    <property type="evidence" value="ECO:0007669"/>
    <property type="project" value="InterPro"/>
</dbReference>
<organism evidence="2 3">
    <name type="scientific">Patella caerulea</name>
    <name type="common">Rayed Mediterranean limpet</name>
    <dbReference type="NCBI Taxonomy" id="87958"/>
    <lineage>
        <taxon>Eukaryota</taxon>
        <taxon>Metazoa</taxon>
        <taxon>Spiralia</taxon>
        <taxon>Lophotrochozoa</taxon>
        <taxon>Mollusca</taxon>
        <taxon>Gastropoda</taxon>
        <taxon>Patellogastropoda</taxon>
        <taxon>Patelloidea</taxon>
        <taxon>Patellidae</taxon>
        <taxon>Patella</taxon>
    </lineage>
</organism>
<dbReference type="GO" id="GO:0005509">
    <property type="term" value="F:calcium ion binding"/>
    <property type="evidence" value="ECO:0007669"/>
    <property type="project" value="InterPro"/>
</dbReference>
<gene>
    <name evidence="2" type="ORF">SNE40_019056</name>
</gene>
<dbReference type="InterPro" id="IPR001299">
    <property type="entry name" value="Ependymin"/>
</dbReference>
<evidence type="ECO:0000313" key="3">
    <source>
        <dbReference type="Proteomes" id="UP001347796"/>
    </source>
</evidence>